<dbReference type="Proteomes" id="UP000239757">
    <property type="component" value="Unassembled WGS sequence"/>
</dbReference>
<evidence type="ECO:0000256" key="1">
    <source>
        <dbReference type="SAM" id="MobiDB-lite"/>
    </source>
</evidence>
<accession>A0A2P5XL90</accession>
<evidence type="ECO:0000313" key="3">
    <source>
        <dbReference type="Proteomes" id="UP000239757"/>
    </source>
</evidence>
<dbReference type="AlphaFoldDB" id="A0A2P5XL90"/>
<gene>
    <name evidence="2" type="ORF">GOBAR_AA16568</name>
</gene>
<dbReference type="EMBL" id="KZ664649">
    <property type="protein sequence ID" value="PPS04094.1"/>
    <property type="molecule type" value="Genomic_DNA"/>
</dbReference>
<organism evidence="2 3">
    <name type="scientific">Gossypium barbadense</name>
    <name type="common">Sea Island cotton</name>
    <name type="synonym">Hibiscus barbadensis</name>
    <dbReference type="NCBI Taxonomy" id="3634"/>
    <lineage>
        <taxon>Eukaryota</taxon>
        <taxon>Viridiplantae</taxon>
        <taxon>Streptophyta</taxon>
        <taxon>Embryophyta</taxon>
        <taxon>Tracheophyta</taxon>
        <taxon>Spermatophyta</taxon>
        <taxon>Magnoliopsida</taxon>
        <taxon>eudicotyledons</taxon>
        <taxon>Gunneridae</taxon>
        <taxon>Pentapetalae</taxon>
        <taxon>rosids</taxon>
        <taxon>malvids</taxon>
        <taxon>Malvales</taxon>
        <taxon>Malvaceae</taxon>
        <taxon>Malvoideae</taxon>
        <taxon>Gossypium</taxon>
    </lineage>
</organism>
<evidence type="ECO:0000313" key="2">
    <source>
        <dbReference type="EMBL" id="PPS04094.1"/>
    </source>
</evidence>
<feature type="compositionally biased region" description="Acidic residues" evidence="1">
    <location>
        <begin position="92"/>
        <end position="111"/>
    </location>
</feature>
<feature type="region of interest" description="Disordered" evidence="1">
    <location>
        <begin position="74"/>
        <end position="116"/>
    </location>
</feature>
<protein>
    <submittedName>
        <fullName evidence="2">Uncharacterized protein</fullName>
    </submittedName>
</protein>
<proteinExistence type="predicted"/>
<reference evidence="2 3" key="1">
    <citation type="submission" date="2015-01" db="EMBL/GenBank/DDBJ databases">
        <title>Genome of allotetraploid Gossypium barbadense reveals genomic plasticity and fiber elongation in cotton evolution.</title>
        <authorList>
            <person name="Chen X."/>
            <person name="Liu X."/>
            <person name="Zhao B."/>
            <person name="Zheng H."/>
            <person name="Hu Y."/>
            <person name="Lu G."/>
            <person name="Yang C."/>
            <person name="Chen J."/>
            <person name="Shan C."/>
            <person name="Zhang L."/>
            <person name="Zhou Y."/>
            <person name="Wang L."/>
            <person name="Guo W."/>
            <person name="Bai Y."/>
            <person name="Ruan J."/>
            <person name="Shangguan X."/>
            <person name="Mao Y."/>
            <person name="Jiang J."/>
            <person name="Zhu Y."/>
            <person name="Lei J."/>
            <person name="Kang H."/>
            <person name="Chen S."/>
            <person name="He X."/>
            <person name="Wang R."/>
            <person name="Wang Y."/>
            <person name="Chen J."/>
            <person name="Wang L."/>
            <person name="Yu S."/>
            <person name="Wang B."/>
            <person name="Wei J."/>
            <person name="Song S."/>
            <person name="Lu X."/>
            <person name="Gao Z."/>
            <person name="Gu W."/>
            <person name="Deng X."/>
            <person name="Ma D."/>
            <person name="Wang S."/>
            <person name="Liang W."/>
            <person name="Fang L."/>
            <person name="Cai C."/>
            <person name="Zhu X."/>
            <person name="Zhou B."/>
            <person name="Zhang Y."/>
            <person name="Chen Z."/>
            <person name="Xu S."/>
            <person name="Zhu R."/>
            <person name="Wang S."/>
            <person name="Zhang T."/>
            <person name="Zhao G."/>
        </authorList>
    </citation>
    <scope>NUCLEOTIDE SEQUENCE [LARGE SCALE GENOMIC DNA]</scope>
    <source>
        <strain evidence="3">cv. Xinhai21</strain>
        <tissue evidence="2">Leaf</tissue>
    </source>
</reference>
<name>A0A2P5XL90_GOSBA</name>
<sequence>MIALYCENRSDKYAPIHLFAELAGMKQNEDFTAYGEEHRAQELCMMAPISYVDSELTIRGINIDLNVTPDIDVVGDDGYDSSDPCDQKVDSDNDLDVDDIPDDIDDEDVNDDGNINTSSIGNQIRCIVIHNNPGPHMSFIDPDAAYVAEIPK</sequence>